<dbReference type="Pfam" id="PF14735">
    <property type="entry name" value="HAUS4"/>
    <property type="match status" value="1"/>
</dbReference>
<evidence type="ECO:0000256" key="1">
    <source>
        <dbReference type="SAM" id="Coils"/>
    </source>
</evidence>
<dbReference type="EMBL" id="BNCP01000007">
    <property type="protein sequence ID" value="GIL75618.1"/>
    <property type="molecule type" value="Genomic_DNA"/>
</dbReference>
<evidence type="ECO:0000313" key="4">
    <source>
        <dbReference type="Proteomes" id="UP000722791"/>
    </source>
</evidence>
<dbReference type="AlphaFoldDB" id="A0A8J4GQ95"/>
<comment type="caution">
    <text evidence="3">The sequence shown here is derived from an EMBL/GenBank/DDBJ whole genome shotgun (WGS) entry which is preliminary data.</text>
</comment>
<proteinExistence type="predicted"/>
<feature type="coiled-coil region" evidence="1">
    <location>
        <begin position="219"/>
        <end position="246"/>
    </location>
</feature>
<dbReference type="Proteomes" id="UP000722791">
    <property type="component" value="Unassembled WGS sequence"/>
</dbReference>
<dbReference type="OrthoDB" id="532220at2759"/>
<dbReference type="EMBL" id="BNCQ01000040">
    <property type="protein sequence ID" value="GIM11712.1"/>
    <property type="molecule type" value="Genomic_DNA"/>
</dbReference>
<gene>
    <name evidence="2" type="ORF">Vretifemale_5378</name>
    <name evidence="3" type="ORF">Vretimale_15147</name>
</gene>
<protein>
    <submittedName>
        <fullName evidence="3">Uncharacterized protein</fullName>
    </submittedName>
</protein>
<evidence type="ECO:0000313" key="2">
    <source>
        <dbReference type="EMBL" id="GIL75618.1"/>
    </source>
</evidence>
<evidence type="ECO:0000313" key="5">
    <source>
        <dbReference type="Proteomes" id="UP000747110"/>
    </source>
</evidence>
<evidence type="ECO:0000313" key="3">
    <source>
        <dbReference type="EMBL" id="GIM11712.1"/>
    </source>
</evidence>
<sequence>MAGDFLRRELLLLQGQNATRAEANWIETSEARTSYLMQQSILEEISLVSLRRELSLPENYGKEKGDLDGNFNTDAFLGFDDGCSVTDQDRSQSEGVVMEVSNALIARGKRWQERVPPPAGSCGRISFGTGPKTGSALAAETEALQAMLQATQAHLIMIDRMKEGIEEGILKQQDKIDKTEFMLAITRAKASILKLQSLEYHFMSATYKAEDVVALNKIWDELTTRIQSLRTQLADAQKRLAVYRGLGPAFHDQLAQFRDVQRRLLDAQYMLENFNKINSELEDGAVDMIMAGSHLDCDDGGFVVY</sequence>
<dbReference type="PANTHER" id="PTHR16219:SF1">
    <property type="entry name" value="HAUS AUGMIN-LIKE COMPLEX SUBUNIT 4"/>
    <property type="match status" value="1"/>
</dbReference>
<keyword evidence="5" id="KW-1185">Reference proteome</keyword>
<dbReference type="GO" id="GO:0051011">
    <property type="term" value="F:microtubule minus-end binding"/>
    <property type="evidence" value="ECO:0007669"/>
    <property type="project" value="TreeGrafter"/>
</dbReference>
<name>A0A8J4GQ95_9CHLO</name>
<accession>A0A8J4GQ95</accession>
<organism evidence="3 4">
    <name type="scientific">Volvox reticuliferus</name>
    <dbReference type="NCBI Taxonomy" id="1737510"/>
    <lineage>
        <taxon>Eukaryota</taxon>
        <taxon>Viridiplantae</taxon>
        <taxon>Chlorophyta</taxon>
        <taxon>core chlorophytes</taxon>
        <taxon>Chlorophyceae</taxon>
        <taxon>CS clade</taxon>
        <taxon>Chlamydomonadales</taxon>
        <taxon>Volvocaceae</taxon>
        <taxon>Volvox</taxon>
    </lineage>
</organism>
<dbReference type="PANTHER" id="PTHR16219">
    <property type="entry name" value="AUGMIN SUBUNIT 4 FAMILY MEMBER"/>
    <property type="match status" value="1"/>
</dbReference>
<dbReference type="InterPro" id="IPR029327">
    <property type="entry name" value="HAUS4"/>
</dbReference>
<dbReference type="GO" id="GO:0070652">
    <property type="term" value="C:HAUS complex"/>
    <property type="evidence" value="ECO:0007669"/>
    <property type="project" value="InterPro"/>
</dbReference>
<reference evidence="3" key="1">
    <citation type="journal article" date="2021" name="Proc. Natl. Acad. Sci. U.S.A.">
        <title>Three genomes in the algal genus Volvox reveal the fate of a haploid sex-determining region after a transition to homothallism.</title>
        <authorList>
            <person name="Yamamoto K."/>
            <person name="Hamaji T."/>
            <person name="Kawai-Toyooka H."/>
            <person name="Matsuzaki R."/>
            <person name="Takahashi F."/>
            <person name="Nishimura Y."/>
            <person name="Kawachi M."/>
            <person name="Noguchi H."/>
            <person name="Minakuchi Y."/>
            <person name="Umen J.G."/>
            <person name="Toyoda A."/>
            <person name="Nozaki H."/>
        </authorList>
    </citation>
    <scope>NUCLEOTIDE SEQUENCE</scope>
    <source>
        <strain evidence="3">NIES-3785</strain>
        <strain evidence="2">NIES-3786</strain>
    </source>
</reference>
<keyword evidence="1" id="KW-0175">Coiled coil</keyword>
<dbReference type="GO" id="GO:0051225">
    <property type="term" value="P:spindle assembly"/>
    <property type="evidence" value="ECO:0007669"/>
    <property type="project" value="InterPro"/>
</dbReference>
<dbReference type="Proteomes" id="UP000747110">
    <property type="component" value="Unassembled WGS sequence"/>
</dbReference>